<evidence type="ECO:0000313" key="2">
    <source>
        <dbReference type="Proteomes" id="UP000199467"/>
    </source>
</evidence>
<dbReference type="PANTHER" id="PTHR34846">
    <property type="entry name" value="4-CARBOXYMUCONOLACTONE DECARBOXYLASE FAMILY PROTEIN (AFU_ORTHOLOGUE AFUA_6G11590)"/>
    <property type="match status" value="1"/>
</dbReference>
<sequence length="86" mass="9320">MSVEKLVLVPVWHEAAHLFSEQERSALAWTEEVTLVSETHVSDEAYVAASSAFTPKDLVDLTAAIAAMNAFNRMGVSFRLSPAAKA</sequence>
<proteinExistence type="predicted"/>
<dbReference type="SUPFAM" id="SSF69118">
    <property type="entry name" value="AhpD-like"/>
    <property type="match status" value="1"/>
</dbReference>
<accession>A0A1G6RD46</accession>
<evidence type="ECO:0000313" key="1">
    <source>
        <dbReference type="EMBL" id="SDD01985.1"/>
    </source>
</evidence>
<gene>
    <name evidence="1" type="ORF">SAMN05216576_109166</name>
</gene>
<dbReference type="Gene3D" id="1.20.1290.10">
    <property type="entry name" value="AhpD-like"/>
    <property type="match status" value="1"/>
</dbReference>
<dbReference type="InterPro" id="IPR029032">
    <property type="entry name" value="AhpD-like"/>
</dbReference>
<dbReference type="EMBL" id="FMZQ01000009">
    <property type="protein sequence ID" value="SDD01985.1"/>
    <property type="molecule type" value="Genomic_DNA"/>
</dbReference>
<name>A0A1G6RD46_9GAMM</name>
<evidence type="ECO:0008006" key="3">
    <source>
        <dbReference type="Google" id="ProtNLM"/>
    </source>
</evidence>
<dbReference type="Proteomes" id="UP000199467">
    <property type="component" value="Unassembled WGS sequence"/>
</dbReference>
<protein>
    <recommendedName>
        <fullName evidence="3">Alkylhydroperoxidase AhpD family core domain-containing protein</fullName>
    </recommendedName>
</protein>
<reference evidence="2" key="1">
    <citation type="submission" date="2016-10" db="EMBL/GenBank/DDBJ databases">
        <authorList>
            <person name="Varghese N."/>
            <person name="Submissions S."/>
        </authorList>
    </citation>
    <scope>NUCLEOTIDE SEQUENCE [LARGE SCALE GENOMIC DNA]</scope>
    <source>
        <strain evidence="2">DSM 26382</strain>
    </source>
</reference>
<dbReference type="AlphaFoldDB" id="A0A1G6RD46"/>
<keyword evidence="2" id="KW-1185">Reference proteome</keyword>
<organism evidence="1 2">
    <name type="scientific">Ectopseudomonas chengduensis</name>
    <dbReference type="NCBI Taxonomy" id="489632"/>
    <lineage>
        <taxon>Bacteria</taxon>
        <taxon>Pseudomonadati</taxon>
        <taxon>Pseudomonadota</taxon>
        <taxon>Gammaproteobacteria</taxon>
        <taxon>Pseudomonadales</taxon>
        <taxon>Pseudomonadaceae</taxon>
        <taxon>Ectopseudomonas</taxon>
    </lineage>
</organism>
<dbReference type="PANTHER" id="PTHR34846:SF10">
    <property type="entry name" value="CYTOPLASMIC PROTEIN"/>
    <property type="match status" value="1"/>
</dbReference>